<dbReference type="OrthoDB" id="7051771at2"/>
<feature type="transmembrane region" description="Helical" evidence="8">
    <location>
        <begin position="181"/>
        <end position="200"/>
    </location>
</feature>
<evidence type="ECO:0000313" key="11">
    <source>
        <dbReference type="Proteomes" id="UP000269998"/>
    </source>
</evidence>
<gene>
    <name evidence="10" type="primary">ydfJ_4</name>
    <name evidence="10" type="ORF">MB901379_03757</name>
</gene>
<evidence type="ECO:0000313" key="10">
    <source>
        <dbReference type="EMBL" id="VDM90164.1"/>
    </source>
</evidence>
<feature type="transmembrane region" description="Helical" evidence="8">
    <location>
        <begin position="548"/>
        <end position="570"/>
    </location>
</feature>
<feature type="transmembrane region" description="Helical" evidence="8">
    <location>
        <begin position="700"/>
        <end position="719"/>
    </location>
</feature>
<feature type="transmembrane region" description="Helical" evidence="8">
    <location>
        <begin position="613"/>
        <end position="634"/>
    </location>
</feature>
<feature type="transmembrane region" description="Helical" evidence="8">
    <location>
        <begin position="312"/>
        <end position="337"/>
    </location>
</feature>
<feature type="transmembrane region" description="Helical" evidence="8">
    <location>
        <begin position="575"/>
        <end position="593"/>
    </location>
</feature>
<organism evidence="10 11">
    <name type="scientific">Mycobacterium basiliense</name>
    <dbReference type="NCBI Taxonomy" id="2094119"/>
    <lineage>
        <taxon>Bacteria</taxon>
        <taxon>Bacillati</taxon>
        <taxon>Actinomycetota</taxon>
        <taxon>Actinomycetes</taxon>
        <taxon>Mycobacteriales</taxon>
        <taxon>Mycobacteriaceae</taxon>
        <taxon>Mycobacterium</taxon>
    </lineage>
</organism>
<keyword evidence="11" id="KW-1185">Reference proteome</keyword>
<dbReference type="Pfam" id="PF03176">
    <property type="entry name" value="MMPL"/>
    <property type="match status" value="2"/>
</dbReference>
<comment type="similarity">
    <text evidence="2">Belongs to the resistance-nodulation-cell division (RND) (TC 2.A.6) family. MmpL subfamily.</text>
</comment>
<evidence type="ECO:0000256" key="6">
    <source>
        <dbReference type="ARBA" id="ARBA00023136"/>
    </source>
</evidence>
<sequence length="776" mass="81583">MLQGIARLAIAAPRRIIGIGLLVFLAAAVFGIPVANSLSAGGFQDPNSESARAISVLTDKFGQSGQQMLILVTAPGGANGDQARRVGTEIVNELTRSPLIFNVSSPWTGQSAQPGTASDLISNDGKSGLIVVNVRGGENNAQKYASILADKIVHDRDGVSVRVGGSAMEYSQINEQNKKDLLVMEVIAIPLSFLVMVWVFGGLLTAALPIALGGLAVVGSMSVLRLVTFTTEVSIFALNLSTALGLALAIDYTLLIISRFRDELADGADRDTALVRTMATSGRTVLFSATTVALSMAATAAFPMYFLKSFAYAGVATVAFVATASIVITPAAIVLLGPRLDAFDVRRLLRRVFGRSDPAPKPVEQLFWYRSTKFVMRRWLPIGLTVVAFLVLLGLPFIGVKWGFPDDRVLPHSASSHQVGEQLRNNFAHDPAMAVPIVIPDARGLSAASLDSYAADLSRVLDVAVVAAPNGTFVGGNRVGPPTGAAGFAEGSAFLTVNSTAPLFSQASENQLKSLHEVPGPGGRSVEMAGIAQVNRDSVDAVMNRLPLVLGLMAVITCVLLFLLTGSVVLPVKALVCNVLSLTAAFGALVWIFQDGHLGALGTTPSGTLVANMPVLLFCIAFGLSMDYEVFLVARIREYWLASGAARPAVPSSAQARAANDESVSLGVARTGRVITAAALVMSMSFAALIAAHVSFMRMFGLGLTLAVAADATLVRMVLVPAFMHVMGRWNWWAPRPLVWLHERFGISEAGAVEESAGAATAESQPPIPAAATRIG</sequence>
<dbReference type="EMBL" id="LR130759">
    <property type="protein sequence ID" value="VDM90164.1"/>
    <property type="molecule type" value="Genomic_DNA"/>
</dbReference>
<evidence type="ECO:0000256" key="5">
    <source>
        <dbReference type="ARBA" id="ARBA00022989"/>
    </source>
</evidence>
<dbReference type="PROSITE" id="PS50156">
    <property type="entry name" value="SSD"/>
    <property type="match status" value="1"/>
</dbReference>
<dbReference type="PANTHER" id="PTHR33406">
    <property type="entry name" value="MEMBRANE PROTEIN MJ1562-RELATED"/>
    <property type="match status" value="1"/>
</dbReference>
<feature type="transmembrane region" description="Helical" evidence="8">
    <location>
        <begin position="285"/>
        <end position="306"/>
    </location>
</feature>
<dbReference type="PANTHER" id="PTHR33406:SF11">
    <property type="entry name" value="MEMBRANE PROTEIN SCO6666-RELATED"/>
    <property type="match status" value="1"/>
</dbReference>
<proteinExistence type="inferred from homology"/>
<dbReference type="SUPFAM" id="SSF82866">
    <property type="entry name" value="Multidrug efflux transporter AcrB transmembrane domain"/>
    <property type="match status" value="2"/>
</dbReference>
<feature type="transmembrane region" description="Helical" evidence="8">
    <location>
        <begin position="674"/>
        <end position="694"/>
    </location>
</feature>
<name>A0A3S4FPY5_9MYCO</name>
<keyword evidence="5 8" id="KW-1133">Transmembrane helix</keyword>
<reference evidence="11" key="1">
    <citation type="submission" date="2018-02" db="EMBL/GenBank/DDBJ databases">
        <authorList>
            <person name="Seth-Smith MB H."/>
            <person name="Seth-Smith H."/>
        </authorList>
    </citation>
    <scope>NUCLEOTIDE SEQUENCE [LARGE SCALE GENOMIC DNA]</scope>
</reference>
<dbReference type="AlphaFoldDB" id="A0A3S4FPY5"/>
<feature type="transmembrane region" description="Helical" evidence="8">
    <location>
        <begin position="379"/>
        <end position="400"/>
    </location>
</feature>
<dbReference type="GO" id="GO:0005886">
    <property type="term" value="C:plasma membrane"/>
    <property type="evidence" value="ECO:0007669"/>
    <property type="project" value="UniProtKB-SubCell"/>
</dbReference>
<evidence type="ECO:0000256" key="2">
    <source>
        <dbReference type="ARBA" id="ARBA00010157"/>
    </source>
</evidence>
<evidence type="ECO:0000256" key="1">
    <source>
        <dbReference type="ARBA" id="ARBA00004651"/>
    </source>
</evidence>
<dbReference type="Proteomes" id="UP000269998">
    <property type="component" value="Chromosome"/>
</dbReference>
<comment type="subcellular location">
    <subcellularLocation>
        <location evidence="1">Cell membrane</location>
        <topology evidence="1">Multi-pass membrane protein</topology>
    </subcellularLocation>
</comment>
<evidence type="ECO:0000256" key="3">
    <source>
        <dbReference type="ARBA" id="ARBA00022475"/>
    </source>
</evidence>
<keyword evidence="3" id="KW-1003">Cell membrane</keyword>
<protein>
    <submittedName>
        <fullName evidence="10">Membrane protein YdfJ</fullName>
    </submittedName>
</protein>
<feature type="region of interest" description="Disordered" evidence="7">
    <location>
        <begin position="756"/>
        <end position="776"/>
    </location>
</feature>
<dbReference type="InterPro" id="IPR004869">
    <property type="entry name" value="MMPL_dom"/>
</dbReference>
<feature type="domain" description="SSD" evidence="9">
    <location>
        <begin position="244"/>
        <end position="335"/>
    </location>
</feature>
<keyword evidence="6 8" id="KW-0472">Membrane</keyword>
<accession>A0A3S4FPY5</accession>
<evidence type="ECO:0000259" key="9">
    <source>
        <dbReference type="PROSITE" id="PS50156"/>
    </source>
</evidence>
<dbReference type="InterPro" id="IPR000731">
    <property type="entry name" value="SSD"/>
</dbReference>
<evidence type="ECO:0000256" key="8">
    <source>
        <dbReference type="SAM" id="Phobius"/>
    </source>
</evidence>
<dbReference type="InterPro" id="IPR050545">
    <property type="entry name" value="Mycobact_MmpL"/>
</dbReference>
<keyword evidence="4 8" id="KW-0812">Transmembrane</keyword>
<evidence type="ECO:0000256" key="7">
    <source>
        <dbReference type="SAM" id="MobiDB-lite"/>
    </source>
</evidence>
<dbReference type="KEGG" id="mbai:MB901379_03757"/>
<dbReference type="RefSeq" id="WP_158017890.1">
    <property type="nucleotide sequence ID" value="NZ_CBCSKE010000034.1"/>
</dbReference>
<evidence type="ECO:0000256" key="4">
    <source>
        <dbReference type="ARBA" id="ARBA00022692"/>
    </source>
</evidence>
<feature type="transmembrane region" description="Helical" evidence="8">
    <location>
        <begin position="233"/>
        <end position="257"/>
    </location>
</feature>
<dbReference type="Gene3D" id="1.20.1640.10">
    <property type="entry name" value="Multidrug efflux transporter AcrB transmembrane domain"/>
    <property type="match status" value="2"/>
</dbReference>